<dbReference type="EMBL" id="FZPC01000021">
    <property type="protein sequence ID" value="SNT31944.1"/>
    <property type="molecule type" value="Genomic_DNA"/>
</dbReference>
<keyword evidence="2" id="KW-0805">Transcription regulation</keyword>
<dbReference type="InterPro" id="IPR000847">
    <property type="entry name" value="LysR_HTH_N"/>
</dbReference>
<dbReference type="InterPro" id="IPR036388">
    <property type="entry name" value="WH-like_DNA-bd_sf"/>
</dbReference>
<dbReference type="PROSITE" id="PS50931">
    <property type="entry name" value="HTH_LYSR"/>
    <property type="match status" value="1"/>
</dbReference>
<dbReference type="SUPFAM" id="SSF53850">
    <property type="entry name" value="Periplasmic binding protein-like II"/>
    <property type="match status" value="1"/>
</dbReference>
<dbReference type="PANTHER" id="PTHR30419">
    <property type="entry name" value="HTH-TYPE TRANSCRIPTIONAL REGULATOR YBHD"/>
    <property type="match status" value="1"/>
</dbReference>
<dbReference type="GO" id="GO:0003677">
    <property type="term" value="F:DNA binding"/>
    <property type="evidence" value="ECO:0007669"/>
    <property type="project" value="UniProtKB-KW"/>
</dbReference>
<sequence>MRYELTDLRLFLAIAESESLSIGASSRFLSAPSASYRLKNLEQALGTTLFLRSAKGMALTPAGRVFLDHVRGILTSVQHMEGDLSRFSNNIRGQIRIVANSSCLAGLTAPLSRYLVAHPNINVELEERLSEDIVLAVTENTADIGLLAGEVDVMALESKPYGQDELILITAVFHPLANAQQVSLATALDSDFICLDRRSSNFLFLSKLAGKLGKRINARVNVQNFPTLLQLVEENVGVSIVPRSIASTAISEHRIAGVSLEESWRHRKQWLVANSFSNLPHYVRSFISYMT</sequence>
<dbReference type="PANTHER" id="PTHR30419:SF2">
    <property type="entry name" value="LYSR FAMILY TRANSCRIPTIONAL REGULATOR"/>
    <property type="match status" value="1"/>
</dbReference>
<evidence type="ECO:0000259" key="5">
    <source>
        <dbReference type="PROSITE" id="PS50931"/>
    </source>
</evidence>
<keyword evidence="3 6" id="KW-0238">DNA-binding</keyword>
<accession>A0A239LQN1</accession>
<gene>
    <name evidence="6" type="ORF">SAMN05216189_10856</name>
    <name evidence="7" type="ORF">SAMN06295949_12145</name>
</gene>
<dbReference type="Gene3D" id="3.40.190.290">
    <property type="match status" value="1"/>
</dbReference>
<dbReference type="Pfam" id="PF03466">
    <property type="entry name" value="LysR_substrate"/>
    <property type="match status" value="1"/>
</dbReference>
<evidence type="ECO:0000313" key="6">
    <source>
        <dbReference type="EMBL" id="SDL20195.1"/>
    </source>
</evidence>
<keyword evidence="8" id="KW-1185">Reference proteome</keyword>
<reference evidence="6 9" key="1">
    <citation type="submission" date="2016-10" db="EMBL/GenBank/DDBJ databases">
        <authorList>
            <person name="de Groot N.N."/>
        </authorList>
    </citation>
    <scope>NUCLEOTIDE SEQUENCE [LARGE SCALE GENOMIC DNA]</scope>
    <source>
        <strain evidence="6 9">CCM 7361</strain>
    </source>
</reference>
<dbReference type="Proteomes" id="UP000198309">
    <property type="component" value="Unassembled WGS sequence"/>
</dbReference>
<dbReference type="SUPFAM" id="SSF46785">
    <property type="entry name" value="Winged helix' DNA-binding domain"/>
    <property type="match status" value="1"/>
</dbReference>
<evidence type="ECO:0000313" key="8">
    <source>
        <dbReference type="Proteomes" id="UP000198309"/>
    </source>
</evidence>
<evidence type="ECO:0000256" key="1">
    <source>
        <dbReference type="ARBA" id="ARBA00009437"/>
    </source>
</evidence>
<comment type="similarity">
    <text evidence="1">Belongs to the LysR transcriptional regulatory family.</text>
</comment>
<dbReference type="Pfam" id="PF00126">
    <property type="entry name" value="HTH_1"/>
    <property type="match status" value="1"/>
</dbReference>
<evidence type="ECO:0000313" key="7">
    <source>
        <dbReference type="EMBL" id="SNT31944.1"/>
    </source>
</evidence>
<dbReference type="InterPro" id="IPR050950">
    <property type="entry name" value="HTH-type_LysR_regulators"/>
</dbReference>
<proteinExistence type="inferred from homology"/>
<evidence type="ECO:0000313" key="9">
    <source>
        <dbReference type="Proteomes" id="UP000199693"/>
    </source>
</evidence>
<evidence type="ECO:0000256" key="4">
    <source>
        <dbReference type="ARBA" id="ARBA00023163"/>
    </source>
</evidence>
<feature type="domain" description="HTH lysR-type" evidence="5">
    <location>
        <begin position="1"/>
        <end position="60"/>
    </location>
</feature>
<name>A0A239LQN1_9PSED</name>
<organism evidence="6 9">
    <name type="scientific">Pseudomonas delhiensis</name>
    <dbReference type="NCBI Taxonomy" id="366289"/>
    <lineage>
        <taxon>Bacteria</taxon>
        <taxon>Pseudomonadati</taxon>
        <taxon>Pseudomonadota</taxon>
        <taxon>Gammaproteobacteria</taxon>
        <taxon>Pseudomonadales</taxon>
        <taxon>Pseudomonadaceae</taxon>
        <taxon>Pseudomonas</taxon>
    </lineage>
</organism>
<protein>
    <submittedName>
        <fullName evidence="6">DNA-binding transcriptional regulator, LysR family</fullName>
    </submittedName>
</protein>
<dbReference type="GO" id="GO:0003700">
    <property type="term" value="F:DNA-binding transcription factor activity"/>
    <property type="evidence" value="ECO:0007669"/>
    <property type="project" value="InterPro"/>
</dbReference>
<reference evidence="7 8" key="2">
    <citation type="submission" date="2017-06" db="EMBL/GenBank/DDBJ databases">
        <authorList>
            <person name="Varghese N."/>
            <person name="Submissions S."/>
        </authorList>
    </citation>
    <scope>NUCLEOTIDE SEQUENCE [LARGE SCALE GENOMIC DNA]</scope>
    <source>
        <strain evidence="7 8">RLD-1</strain>
    </source>
</reference>
<evidence type="ECO:0000256" key="3">
    <source>
        <dbReference type="ARBA" id="ARBA00023125"/>
    </source>
</evidence>
<dbReference type="GO" id="GO:0005829">
    <property type="term" value="C:cytosol"/>
    <property type="evidence" value="ECO:0007669"/>
    <property type="project" value="TreeGrafter"/>
</dbReference>
<keyword evidence="4" id="KW-0804">Transcription</keyword>
<dbReference type="InterPro" id="IPR005119">
    <property type="entry name" value="LysR_subst-bd"/>
</dbReference>
<dbReference type="AlphaFoldDB" id="A0A239LQN1"/>
<dbReference type="Gene3D" id="1.10.10.10">
    <property type="entry name" value="Winged helix-like DNA-binding domain superfamily/Winged helix DNA-binding domain"/>
    <property type="match status" value="1"/>
</dbReference>
<dbReference type="InterPro" id="IPR036390">
    <property type="entry name" value="WH_DNA-bd_sf"/>
</dbReference>
<dbReference type="Proteomes" id="UP000199693">
    <property type="component" value="Unassembled WGS sequence"/>
</dbReference>
<evidence type="ECO:0000256" key="2">
    <source>
        <dbReference type="ARBA" id="ARBA00023015"/>
    </source>
</evidence>
<dbReference type="EMBL" id="FNEC01000085">
    <property type="protein sequence ID" value="SDL20195.1"/>
    <property type="molecule type" value="Genomic_DNA"/>
</dbReference>
<dbReference type="RefSeq" id="WP_058072880.1">
    <property type="nucleotide sequence ID" value="NZ_FNEC01000085.1"/>
</dbReference>